<evidence type="ECO:0000313" key="2">
    <source>
        <dbReference type="Proteomes" id="UP001168821"/>
    </source>
</evidence>
<evidence type="ECO:0000313" key="1">
    <source>
        <dbReference type="EMBL" id="KAJ3615601.1"/>
    </source>
</evidence>
<organism evidence="1 2">
    <name type="scientific">Zophobas morio</name>
    <dbReference type="NCBI Taxonomy" id="2755281"/>
    <lineage>
        <taxon>Eukaryota</taxon>
        <taxon>Metazoa</taxon>
        <taxon>Ecdysozoa</taxon>
        <taxon>Arthropoda</taxon>
        <taxon>Hexapoda</taxon>
        <taxon>Insecta</taxon>
        <taxon>Pterygota</taxon>
        <taxon>Neoptera</taxon>
        <taxon>Endopterygota</taxon>
        <taxon>Coleoptera</taxon>
        <taxon>Polyphaga</taxon>
        <taxon>Cucujiformia</taxon>
        <taxon>Tenebrionidae</taxon>
        <taxon>Zophobas</taxon>
    </lineage>
</organism>
<keyword evidence="2" id="KW-1185">Reference proteome</keyword>
<comment type="caution">
    <text evidence="1">The sequence shown here is derived from an EMBL/GenBank/DDBJ whole genome shotgun (WGS) entry which is preliminary data.</text>
</comment>
<gene>
    <name evidence="1" type="ORF">Zmor_016293</name>
</gene>
<reference evidence="1" key="1">
    <citation type="journal article" date="2023" name="G3 (Bethesda)">
        <title>Whole genome assemblies of Zophobas morio and Tenebrio molitor.</title>
        <authorList>
            <person name="Kaur S."/>
            <person name="Stinson S.A."/>
            <person name="diCenzo G.C."/>
        </authorList>
    </citation>
    <scope>NUCLEOTIDE SEQUENCE</scope>
    <source>
        <strain evidence="1">QUZm001</strain>
    </source>
</reference>
<sequence>MMADFAANNKEFGSLASLAGINITEDNAAEAMDIVIQILEALLNYDRSNLDGLNINSTIDNFNNAFNESTFKLNTIHELDKLQPSAEATTDDSVGSD</sequence>
<dbReference type="Proteomes" id="UP001168821">
    <property type="component" value="Unassembled WGS sequence"/>
</dbReference>
<proteinExistence type="predicted"/>
<name>A0AA38HHS6_9CUCU</name>
<accession>A0AA38HHS6</accession>
<protein>
    <submittedName>
        <fullName evidence="1">Uncharacterized protein</fullName>
    </submittedName>
</protein>
<dbReference type="EMBL" id="JALNTZ010004021">
    <property type="protein sequence ID" value="KAJ3615601.1"/>
    <property type="molecule type" value="Genomic_DNA"/>
</dbReference>
<dbReference type="AlphaFoldDB" id="A0AA38HHS6"/>